<evidence type="ECO:0000313" key="2">
    <source>
        <dbReference type="EMBL" id="GFY37645.1"/>
    </source>
</evidence>
<keyword evidence="1" id="KW-1133">Transmembrane helix</keyword>
<keyword evidence="1" id="KW-0472">Membrane</keyword>
<dbReference type="Proteomes" id="UP000886998">
    <property type="component" value="Unassembled WGS sequence"/>
</dbReference>
<proteinExistence type="predicted"/>
<evidence type="ECO:0000256" key="1">
    <source>
        <dbReference type="SAM" id="Phobius"/>
    </source>
</evidence>
<dbReference type="EMBL" id="BMAV01014304">
    <property type="protein sequence ID" value="GFY62582.1"/>
    <property type="molecule type" value="Genomic_DNA"/>
</dbReference>
<dbReference type="EMBL" id="BMAV01000401">
    <property type="protein sequence ID" value="GFY37645.1"/>
    <property type="molecule type" value="Genomic_DNA"/>
</dbReference>
<accession>A0A8X6WMX0</accession>
<organism evidence="2 4">
    <name type="scientific">Trichonephila inaurata madagascariensis</name>
    <dbReference type="NCBI Taxonomy" id="2747483"/>
    <lineage>
        <taxon>Eukaryota</taxon>
        <taxon>Metazoa</taxon>
        <taxon>Ecdysozoa</taxon>
        <taxon>Arthropoda</taxon>
        <taxon>Chelicerata</taxon>
        <taxon>Arachnida</taxon>
        <taxon>Araneae</taxon>
        <taxon>Araneomorphae</taxon>
        <taxon>Entelegynae</taxon>
        <taxon>Araneoidea</taxon>
        <taxon>Nephilidae</taxon>
        <taxon>Trichonephila</taxon>
        <taxon>Trichonephila inaurata</taxon>
    </lineage>
</organism>
<comment type="caution">
    <text evidence="2">The sequence shown here is derived from an EMBL/GenBank/DDBJ whole genome shotgun (WGS) entry which is preliminary data.</text>
</comment>
<evidence type="ECO:0000313" key="4">
    <source>
        <dbReference type="Proteomes" id="UP000886998"/>
    </source>
</evidence>
<evidence type="ECO:0000313" key="3">
    <source>
        <dbReference type="EMBL" id="GFY62582.1"/>
    </source>
</evidence>
<feature type="transmembrane region" description="Helical" evidence="1">
    <location>
        <begin position="36"/>
        <end position="59"/>
    </location>
</feature>
<keyword evidence="1" id="KW-0812">Transmembrane</keyword>
<dbReference type="AlphaFoldDB" id="A0A8X6WMX0"/>
<name>A0A8X6WMX0_9ARAC</name>
<sequence length="140" mass="15819">MSKTLPLSMEMTLTHPFKDKCPLRCQVPSTTAMNNFIKIILFVNLTAAASFLILHATLLETCSNFFSRHLKAILEGKFTLIAEHSFLAAECPIPVVLKPKTKERLILCILLTFMDVQKELKNLQFLHFSIILDAKPNTDS</sequence>
<keyword evidence="4" id="KW-1185">Reference proteome</keyword>
<gene>
    <name evidence="3" type="ORF">TNIN_128131</name>
    <name evidence="2" type="ORF">TNIN_252161</name>
</gene>
<reference evidence="2" key="1">
    <citation type="submission" date="2020-08" db="EMBL/GenBank/DDBJ databases">
        <title>Multicomponent nature underlies the extraordinary mechanical properties of spider dragline silk.</title>
        <authorList>
            <person name="Kono N."/>
            <person name="Nakamura H."/>
            <person name="Mori M."/>
            <person name="Yoshida Y."/>
            <person name="Ohtoshi R."/>
            <person name="Malay A.D."/>
            <person name="Moran D.A.P."/>
            <person name="Tomita M."/>
            <person name="Numata K."/>
            <person name="Arakawa K."/>
        </authorList>
    </citation>
    <scope>NUCLEOTIDE SEQUENCE</scope>
</reference>
<protein>
    <submittedName>
        <fullName evidence="2">Uncharacterized protein</fullName>
    </submittedName>
</protein>